<dbReference type="AlphaFoldDB" id="A0AAX6DFX4"/>
<accession>A0AAX6DFX4</accession>
<dbReference type="GO" id="GO:0090730">
    <property type="term" value="C:Las1 complex"/>
    <property type="evidence" value="ECO:0007669"/>
    <property type="project" value="InterPro"/>
</dbReference>
<evidence type="ECO:0000313" key="1">
    <source>
        <dbReference type="EMBL" id="KAJ6790644.1"/>
    </source>
</evidence>
<reference evidence="1" key="1">
    <citation type="journal article" date="2023" name="GigaByte">
        <title>Genome assembly of the bearded iris, Iris pallida Lam.</title>
        <authorList>
            <person name="Bruccoleri R.E."/>
            <person name="Oakeley E.J."/>
            <person name="Faust A.M.E."/>
            <person name="Altorfer M."/>
            <person name="Dessus-Babus S."/>
            <person name="Burckhardt D."/>
            <person name="Oertli M."/>
            <person name="Naumann U."/>
            <person name="Petersen F."/>
            <person name="Wong J."/>
        </authorList>
    </citation>
    <scope>NUCLEOTIDE SEQUENCE</scope>
    <source>
        <strain evidence="1">GSM-AAB239-AS_SAM_17_03QT</strain>
    </source>
</reference>
<proteinExistence type="predicted"/>
<dbReference type="PANTHER" id="PTHR15002:SF0">
    <property type="entry name" value="RIBOSOMAL BIOGENESIS PROTEIN LAS1L"/>
    <property type="match status" value="1"/>
</dbReference>
<dbReference type="GO" id="GO:0000470">
    <property type="term" value="P:maturation of LSU-rRNA"/>
    <property type="evidence" value="ECO:0007669"/>
    <property type="project" value="TreeGrafter"/>
</dbReference>
<name>A0AAX6DFX4_IRIPA</name>
<protein>
    <submittedName>
        <fullName evidence="1">Uncharacterized protein</fullName>
    </submittedName>
</protein>
<dbReference type="Pfam" id="PF04031">
    <property type="entry name" value="Las1"/>
    <property type="match status" value="1"/>
</dbReference>
<dbReference type="Proteomes" id="UP001140949">
    <property type="component" value="Unassembled WGS sequence"/>
</dbReference>
<dbReference type="InterPro" id="IPR007174">
    <property type="entry name" value="Las1"/>
</dbReference>
<evidence type="ECO:0000313" key="2">
    <source>
        <dbReference type="Proteomes" id="UP001140949"/>
    </source>
</evidence>
<dbReference type="GO" id="GO:0004519">
    <property type="term" value="F:endonuclease activity"/>
    <property type="evidence" value="ECO:0007669"/>
    <property type="project" value="InterPro"/>
</dbReference>
<dbReference type="GO" id="GO:0030687">
    <property type="term" value="C:preribosome, large subunit precursor"/>
    <property type="evidence" value="ECO:0007669"/>
    <property type="project" value="TreeGrafter"/>
</dbReference>
<keyword evidence="2" id="KW-1185">Reference proteome</keyword>
<gene>
    <name evidence="1" type="ORF">M6B38_247335</name>
</gene>
<comment type="caution">
    <text evidence="1">The sequence shown here is derived from an EMBL/GenBank/DDBJ whole genome shotgun (WGS) entry which is preliminary data.</text>
</comment>
<organism evidence="1 2">
    <name type="scientific">Iris pallida</name>
    <name type="common">Sweet iris</name>
    <dbReference type="NCBI Taxonomy" id="29817"/>
    <lineage>
        <taxon>Eukaryota</taxon>
        <taxon>Viridiplantae</taxon>
        <taxon>Streptophyta</taxon>
        <taxon>Embryophyta</taxon>
        <taxon>Tracheophyta</taxon>
        <taxon>Spermatophyta</taxon>
        <taxon>Magnoliopsida</taxon>
        <taxon>Liliopsida</taxon>
        <taxon>Asparagales</taxon>
        <taxon>Iridaceae</taxon>
        <taxon>Iridoideae</taxon>
        <taxon>Irideae</taxon>
        <taxon>Iris</taxon>
    </lineage>
</organism>
<reference evidence="1" key="2">
    <citation type="submission" date="2023-04" db="EMBL/GenBank/DDBJ databases">
        <authorList>
            <person name="Bruccoleri R.E."/>
            <person name="Oakeley E.J."/>
            <person name="Faust A.-M."/>
            <person name="Dessus-Babus S."/>
            <person name="Altorfer M."/>
            <person name="Burckhardt D."/>
            <person name="Oertli M."/>
            <person name="Naumann U."/>
            <person name="Petersen F."/>
            <person name="Wong J."/>
        </authorList>
    </citation>
    <scope>NUCLEOTIDE SEQUENCE</scope>
    <source>
        <strain evidence="1">GSM-AAB239-AS_SAM_17_03QT</strain>
        <tissue evidence="1">Leaf</tissue>
    </source>
</reference>
<dbReference type="GO" id="GO:0000460">
    <property type="term" value="P:maturation of 5.8S rRNA"/>
    <property type="evidence" value="ECO:0007669"/>
    <property type="project" value="TreeGrafter"/>
</dbReference>
<sequence length="632" mass="70182">METVEPEEELSSGYKLVPWSSWDQWNVVRESLFSSSPGSITKALQRISAWRSRGCLPVPVDVTAAFVEIQQKDHFFREGANGDDSSLSEELLSMLYCMAIMRLVNGFVEPAHKKTGLSISQLADAVGIPRMLVDIRHESSHRGLPSLPLVRLASVKALDWLKSNYWEPQRNAIPDVRKEIRSRLNDMIFLLNTKQSRRSRSAQVNRKRAKRSGMLTCTKLSSQIVGKLQLSKSDGSKKQISRITKRIGRLYSSYPSEVVSVLLEFFHLQAPDFSDDVDMEHSDDSSIDDPGSLVGSVSYLKTIITEVSSKKPGLILSILKAVLEIIEANETTECKKGICHFLTSKHQSERAEISQFCSLVHWLLLNLKALKESCQIGVSCEDPVLPTGGNAAPKVSLRNLFYKCLSLSVLGDKHLSASVLLLAEMIGNNSLSKKLEKIPLLRSQDHLEFVEDTTLSNTSKMILQEEASIKQATEKLELLKSHIRNRSSKGRSSMGGDKDANDGAWSMCTSWIPCPIGMLPCSFSSTAVLSVLDMVDEATELDKAIISNNKVDAEMSSDYVENDHITEMSESDGVCNENESASKRLRMSGEVHESDLLKKADPFEGSLLIGGIWKKVSEEELLAIESNIRIFA</sequence>
<dbReference type="EMBL" id="JANAVB010045020">
    <property type="protein sequence ID" value="KAJ6790644.1"/>
    <property type="molecule type" value="Genomic_DNA"/>
</dbReference>
<dbReference type="PANTHER" id="PTHR15002">
    <property type="entry name" value="RIBOSOMAL BIOGENESIS PROTEIN LAS1L"/>
    <property type="match status" value="1"/>
</dbReference>